<organism evidence="2 3">
    <name type="scientific">Apostasia shenzhenica</name>
    <dbReference type="NCBI Taxonomy" id="1088818"/>
    <lineage>
        <taxon>Eukaryota</taxon>
        <taxon>Viridiplantae</taxon>
        <taxon>Streptophyta</taxon>
        <taxon>Embryophyta</taxon>
        <taxon>Tracheophyta</taxon>
        <taxon>Spermatophyta</taxon>
        <taxon>Magnoliopsida</taxon>
        <taxon>Liliopsida</taxon>
        <taxon>Asparagales</taxon>
        <taxon>Orchidaceae</taxon>
        <taxon>Apostasioideae</taxon>
        <taxon>Apostasia</taxon>
    </lineage>
</organism>
<evidence type="ECO:0000313" key="3">
    <source>
        <dbReference type="Proteomes" id="UP000236161"/>
    </source>
</evidence>
<name>A0A2I0ABP4_9ASPA</name>
<feature type="compositionally biased region" description="Basic and acidic residues" evidence="1">
    <location>
        <begin position="70"/>
        <end position="79"/>
    </location>
</feature>
<reference evidence="2 3" key="1">
    <citation type="journal article" date="2017" name="Nature">
        <title>The Apostasia genome and the evolution of orchids.</title>
        <authorList>
            <person name="Zhang G.Q."/>
            <person name="Liu K.W."/>
            <person name="Li Z."/>
            <person name="Lohaus R."/>
            <person name="Hsiao Y.Y."/>
            <person name="Niu S.C."/>
            <person name="Wang J.Y."/>
            <person name="Lin Y.C."/>
            <person name="Xu Q."/>
            <person name="Chen L.J."/>
            <person name="Yoshida K."/>
            <person name="Fujiwara S."/>
            <person name="Wang Z.W."/>
            <person name="Zhang Y.Q."/>
            <person name="Mitsuda N."/>
            <person name="Wang M."/>
            <person name="Liu G.H."/>
            <person name="Pecoraro L."/>
            <person name="Huang H.X."/>
            <person name="Xiao X.J."/>
            <person name="Lin M."/>
            <person name="Wu X.Y."/>
            <person name="Wu W.L."/>
            <person name="Chen Y.Y."/>
            <person name="Chang S.B."/>
            <person name="Sakamoto S."/>
            <person name="Ohme-Takagi M."/>
            <person name="Yagi M."/>
            <person name="Zeng S.J."/>
            <person name="Shen C.Y."/>
            <person name="Yeh C.M."/>
            <person name="Luo Y.B."/>
            <person name="Tsai W.C."/>
            <person name="Van de Peer Y."/>
            <person name="Liu Z.J."/>
        </authorList>
    </citation>
    <scope>NUCLEOTIDE SEQUENCE [LARGE SCALE GENOMIC DNA]</scope>
    <source>
        <strain evidence="3">cv. Shenzhen</strain>
        <tissue evidence="2">Stem</tissue>
    </source>
</reference>
<evidence type="ECO:0000313" key="2">
    <source>
        <dbReference type="EMBL" id="PKA52970.1"/>
    </source>
</evidence>
<feature type="region of interest" description="Disordered" evidence="1">
    <location>
        <begin position="70"/>
        <end position="101"/>
    </location>
</feature>
<evidence type="ECO:0000256" key="1">
    <source>
        <dbReference type="SAM" id="MobiDB-lite"/>
    </source>
</evidence>
<dbReference type="EMBL" id="KZ452001">
    <property type="protein sequence ID" value="PKA52970.1"/>
    <property type="molecule type" value="Genomic_DNA"/>
</dbReference>
<proteinExistence type="predicted"/>
<accession>A0A2I0ABP4</accession>
<protein>
    <submittedName>
        <fullName evidence="2">Uncharacterized protein</fullName>
    </submittedName>
</protein>
<sequence length="101" mass="11162">MARSSIPAGRLRDATAAFVASSAAHYESRPDTLCTRPLASAAALHRRHPLLQYVHVLLLRSNFKMSLMHENHSSTEKAIESSSKGCGSYFNSRRSNTKSRC</sequence>
<dbReference type="Proteomes" id="UP000236161">
    <property type="component" value="Unassembled WGS sequence"/>
</dbReference>
<keyword evidence="3" id="KW-1185">Reference proteome</keyword>
<gene>
    <name evidence="2" type="ORF">AXF42_Ash001951</name>
</gene>
<dbReference type="AlphaFoldDB" id="A0A2I0ABP4"/>
<feature type="compositionally biased region" description="Polar residues" evidence="1">
    <location>
        <begin position="80"/>
        <end position="94"/>
    </location>
</feature>